<proteinExistence type="inferred from homology"/>
<reference evidence="5 6" key="1">
    <citation type="submission" date="2019-05" db="EMBL/GenBank/DDBJ databases">
        <authorList>
            <person name="Lee S.D."/>
        </authorList>
    </citation>
    <scope>NUCLEOTIDE SEQUENCE [LARGE SCALE GENOMIC DNA]</scope>
    <source>
        <strain evidence="5 6">C5-26</strain>
    </source>
</reference>
<dbReference type="InterPro" id="IPR041522">
    <property type="entry name" value="CdaR_GGDEF"/>
</dbReference>
<dbReference type="PANTHER" id="PTHR33744">
    <property type="entry name" value="CARBOHYDRATE DIACID REGULATOR"/>
    <property type="match status" value="1"/>
</dbReference>
<dbReference type="InterPro" id="IPR042070">
    <property type="entry name" value="PucR_C-HTH_sf"/>
</dbReference>
<evidence type="ECO:0000313" key="6">
    <source>
        <dbReference type="Proteomes" id="UP000320244"/>
    </source>
</evidence>
<organism evidence="5 6">
    <name type="scientific">Leekyejoonella antrihumi</name>
    <dbReference type="NCBI Taxonomy" id="1660198"/>
    <lineage>
        <taxon>Bacteria</taxon>
        <taxon>Bacillati</taxon>
        <taxon>Actinomycetota</taxon>
        <taxon>Actinomycetes</taxon>
        <taxon>Micrococcales</taxon>
        <taxon>Dermacoccaceae</taxon>
        <taxon>Leekyejoonella</taxon>
    </lineage>
</organism>
<dbReference type="AlphaFoldDB" id="A0A563DRA3"/>
<feature type="domain" description="PucR C-terminal helix-turn-helix" evidence="2">
    <location>
        <begin position="327"/>
        <end position="383"/>
    </location>
</feature>
<evidence type="ECO:0000259" key="3">
    <source>
        <dbReference type="Pfam" id="PF14361"/>
    </source>
</evidence>
<gene>
    <name evidence="5" type="ORF">FGL98_24150</name>
</gene>
<dbReference type="OrthoDB" id="3190266at2"/>
<dbReference type="RefSeq" id="WP_146321322.1">
    <property type="nucleotide sequence ID" value="NZ_VCQV01000073.1"/>
</dbReference>
<dbReference type="Pfam" id="PF13556">
    <property type="entry name" value="HTH_30"/>
    <property type="match status" value="1"/>
</dbReference>
<dbReference type="PANTHER" id="PTHR33744:SF1">
    <property type="entry name" value="DNA-BINDING TRANSCRIPTIONAL ACTIVATOR ADER"/>
    <property type="match status" value="1"/>
</dbReference>
<dbReference type="Gene3D" id="1.10.10.2840">
    <property type="entry name" value="PucR C-terminal helix-turn-helix domain"/>
    <property type="match status" value="1"/>
</dbReference>
<name>A0A563DRA3_9MICO</name>
<dbReference type="Proteomes" id="UP000320244">
    <property type="component" value="Unassembled WGS sequence"/>
</dbReference>
<sequence>MSIEQDIRAVANALMSDIPAISDEIQQRSRSGAPNYYRRNDPMLLETELPSITGALTSIIQGLRHARHLPDGASEGALEEARVAAQASVDLTDLLLTRRIGQVVLWNWILDTAVRLVPDGPRRTAVLKQVAEYHFAWNDLTTRDVVLAYDREKSAYFFHSRDRQRRAIVTDLLGGVPTDTGQLGYNLNVEHLAVVAWGNAPRVALEALAKLLDAALLVVEGTGGTSLAWLGHSRLGESFEQHLPSISPPPATYVALGGPAPGLKGFRLGHRLAWQACRVARLRPQPVTCYRDVALESVVLRDILSARDFMMSELSPINDGDPRTELLRETLRAYFETGQNAAATAARIHVHERTVAYRLKSIEERLGHPINRRRDELAVALRLADILRGATDTQLAIMGEGSPTETGV</sequence>
<dbReference type="InterPro" id="IPR025736">
    <property type="entry name" value="PucR_C-HTH_dom"/>
</dbReference>
<comment type="similarity">
    <text evidence="1">Belongs to the CdaR family.</text>
</comment>
<protein>
    <recommendedName>
        <fullName evidence="7">PucR family transcriptional regulator</fullName>
    </recommendedName>
</protein>
<evidence type="ECO:0008006" key="7">
    <source>
        <dbReference type="Google" id="ProtNLM"/>
    </source>
</evidence>
<evidence type="ECO:0000259" key="4">
    <source>
        <dbReference type="Pfam" id="PF17853"/>
    </source>
</evidence>
<dbReference type="Pfam" id="PF17853">
    <property type="entry name" value="GGDEF_2"/>
    <property type="match status" value="1"/>
</dbReference>
<accession>A0A563DRA3</accession>
<dbReference type="Pfam" id="PF14361">
    <property type="entry name" value="RsbRD_N"/>
    <property type="match status" value="1"/>
</dbReference>
<evidence type="ECO:0000313" key="5">
    <source>
        <dbReference type="EMBL" id="TWP32472.1"/>
    </source>
</evidence>
<dbReference type="EMBL" id="VCQV01000073">
    <property type="protein sequence ID" value="TWP32472.1"/>
    <property type="molecule type" value="Genomic_DNA"/>
</dbReference>
<reference evidence="5 6" key="2">
    <citation type="submission" date="2019-08" db="EMBL/GenBank/DDBJ databases">
        <title>Jejuicoccus antrihumi gen. nov., sp. nov., a new member of the family Dermacoccaceae isolated from a cave.</title>
        <authorList>
            <person name="Schumann P."/>
            <person name="Kim I.S."/>
        </authorList>
    </citation>
    <scope>NUCLEOTIDE SEQUENCE [LARGE SCALE GENOMIC DNA]</scope>
    <source>
        <strain evidence="5 6">C5-26</strain>
    </source>
</reference>
<dbReference type="InterPro" id="IPR025751">
    <property type="entry name" value="RsbRD_N_dom"/>
</dbReference>
<evidence type="ECO:0000256" key="1">
    <source>
        <dbReference type="ARBA" id="ARBA00006754"/>
    </source>
</evidence>
<keyword evidence="6" id="KW-1185">Reference proteome</keyword>
<feature type="domain" description="CdaR GGDEF-like" evidence="4">
    <location>
        <begin position="182"/>
        <end position="279"/>
    </location>
</feature>
<dbReference type="InterPro" id="IPR051448">
    <property type="entry name" value="CdaR-like_regulators"/>
</dbReference>
<evidence type="ECO:0000259" key="2">
    <source>
        <dbReference type="Pfam" id="PF13556"/>
    </source>
</evidence>
<feature type="domain" description="RsbT co-antagonist protein RsbRD N-terminal" evidence="3">
    <location>
        <begin position="19"/>
        <end position="154"/>
    </location>
</feature>
<comment type="caution">
    <text evidence="5">The sequence shown here is derived from an EMBL/GenBank/DDBJ whole genome shotgun (WGS) entry which is preliminary data.</text>
</comment>